<keyword evidence="3 5" id="KW-1133">Transmembrane helix</keyword>
<dbReference type="Proteomes" id="UP000541154">
    <property type="component" value="Unassembled WGS sequence"/>
</dbReference>
<dbReference type="Pfam" id="PF00795">
    <property type="entry name" value="CN_hydrolase"/>
    <property type="match status" value="1"/>
</dbReference>
<comment type="caution">
    <text evidence="7">The sequence shown here is derived from an EMBL/GenBank/DDBJ whole genome shotgun (WGS) entry which is preliminary data.</text>
</comment>
<evidence type="ECO:0000256" key="4">
    <source>
        <dbReference type="ARBA" id="ARBA00023136"/>
    </source>
</evidence>
<organism evidence="7 8">
    <name type="scientific">Petromyces alliaceus</name>
    <name type="common">Aspergillus alliaceus</name>
    <dbReference type="NCBI Taxonomy" id="209559"/>
    <lineage>
        <taxon>Eukaryota</taxon>
        <taxon>Fungi</taxon>
        <taxon>Dikarya</taxon>
        <taxon>Ascomycota</taxon>
        <taxon>Pezizomycotina</taxon>
        <taxon>Eurotiomycetes</taxon>
        <taxon>Eurotiomycetidae</taxon>
        <taxon>Eurotiales</taxon>
        <taxon>Aspergillaceae</taxon>
        <taxon>Aspergillus</taxon>
        <taxon>Aspergillus subgen. Circumdati</taxon>
    </lineage>
</organism>
<reference evidence="7 8" key="1">
    <citation type="submission" date="2019-04" db="EMBL/GenBank/DDBJ databases">
        <title>Aspergillus burnettii sp. nov., novel species from soil in southeast Queensland.</title>
        <authorList>
            <person name="Gilchrist C.L.M."/>
            <person name="Pitt J.I."/>
            <person name="Lange L."/>
            <person name="Lacey H.J."/>
            <person name="Vuong D."/>
            <person name="Midgley D.J."/>
            <person name="Greenfield P."/>
            <person name="Bradbury M."/>
            <person name="Lacey E."/>
            <person name="Busk P.K."/>
            <person name="Pilgaard B."/>
            <person name="Chooi Y.H."/>
            <person name="Piggott A.M."/>
        </authorList>
    </citation>
    <scope>NUCLEOTIDE SEQUENCE [LARGE SCALE GENOMIC DNA]</scope>
    <source>
        <strain evidence="7 8">FRR 5400</strain>
    </source>
</reference>
<dbReference type="SUPFAM" id="SSF103473">
    <property type="entry name" value="MFS general substrate transporter"/>
    <property type="match status" value="1"/>
</dbReference>
<evidence type="ECO:0000256" key="5">
    <source>
        <dbReference type="SAM" id="Phobius"/>
    </source>
</evidence>
<feature type="transmembrane region" description="Helical" evidence="5">
    <location>
        <begin position="182"/>
        <end position="201"/>
    </location>
</feature>
<feature type="transmembrane region" description="Helical" evidence="5">
    <location>
        <begin position="468"/>
        <end position="488"/>
    </location>
</feature>
<feature type="transmembrane region" description="Helical" evidence="5">
    <location>
        <begin position="365"/>
        <end position="388"/>
    </location>
</feature>
<dbReference type="CDD" id="cd07197">
    <property type="entry name" value="nitrilase"/>
    <property type="match status" value="1"/>
</dbReference>
<feature type="transmembrane region" description="Helical" evidence="5">
    <location>
        <begin position="119"/>
        <end position="136"/>
    </location>
</feature>
<dbReference type="AlphaFoldDB" id="A0A8H6A1L9"/>
<gene>
    <name evidence="7" type="ORF">ETB97_005428</name>
</gene>
<dbReference type="PROSITE" id="PS50263">
    <property type="entry name" value="CN_HYDROLASE"/>
    <property type="match status" value="1"/>
</dbReference>
<protein>
    <recommendedName>
        <fullName evidence="6">CN hydrolase domain-containing protein</fullName>
    </recommendedName>
</protein>
<name>A0A8H6A1L9_PETAA</name>
<dbReference type="InterPro" id="IPR003010">
    <property type="entry name" value="C-N_Hydrolase"/>
</dbReference>
<feature type="transmembrane region" description="Helical" evidence="5">
    <location>
        <begin position="320"/>
        <end position="345"/>
    </location>
</feature>
<sequence length="786" mass="86606">MSPQTADPSWPPGTVQIEGFPRNDQETEIILQPAPSHDPNDPLNWPLWRKHLNFGLVCYYVIMVFAILDVATVTWGPLNVELGFSFELLNDSYAAGCGSLCVGGVILIPFALKYGRRPVYVLSIIAQIGFSVWFAKTQTVADLMLTSILSNAVGALAEVLVQMTIADVYFVHQRGLMNSIYVWFMTLGTTLSPLAGGYIVTSQGWRWVWWWMVILTGVGFIAFVFLYEETKFSTPTLQGVPHIVSRAETKQPSKHEGKCSQTEPRTEVGITLKDTEAQKPYITNWIDSSIPKKTFWQKLALWSISPGSFSSMARHSFEPFVLLFTTPAIFFMSLLYGAMTAAVTVPVTTLSSYMTMAPYNFNASQIGLMGLPPCIGTSLAVLISGRLSDSFVLYMAKRNRGIYEPEMRLWVAVAFIPFVPAGLFMFGIGLNNGSPWPLVAVGLGVATFGTIPANSVALTYLTDAYTDVIAGSLVGVTFIRNLISTIFVFALSPWIANVGLAYVYVTFGLILTPHSLTTNHERATTYIRAAAASGAHLAILPEFHLADFHPTHDPSIRNRCTDYKTYLSAYSALAKELNINIVPGTLAELHTDSLTGTQKLLNVAYFISSTGEILHRYEKKNIWIPEREFVDRGDTGRHIAFNTPLGKVGLLICWDLAFPEAFRELVMQGARMVIVPAYWKLSDAGAAGMGRNPESEKVFVDAAVVNRAFENTCAVVFCNVGGARQEGFAGCSQVAVPFLGCVGRVEGPEEGMKIVEVDMGVLDEAEGVYRVREDLAREDWHYGYCR</sequence>
<keyword evidence="8" id="KW-1185">Reference proteome</keyword>
<dbReference type="SUPFAM" id="SSF56317">
    <property type="entry name" value="Carbon-nitrogen hydrolase"/>
    <property type="match status" value="1"/>
</dbReference>
<evidence type="ECO:0000256" key="3">
    <source>
        <dbReference type="ARBA" id="ARBA00022989"/>
    </source>
</evidence>
<dbReference type="Pfam" id="PF07690">
    <property type="entry name" value="MFS_1"/>
    <property type="match status" value="1"/>
</dbReference>
<keyword evidence="4 5" id="KW-0472">Membrane</keyword>
<feature type="transmembrane region" description="Helical" evidence="5">
    <location>
        <begin position="52"/>
        <end position="73"/>
    </location>
</feature>
<feature type="transmembrane region" description="Helical" evidence="5">
    <location>
        <begin position="148"/>
        <end position="170"/>
    </location>
</feature>
<dbReference type="GO" id="GO:0022857">
    <property type="term" value="F:transmembrane transporter activity"/>
    <property type="evidence" value="ECO:0007669"/>
    <property type="project" value="InterPro"/>
</dbReference>
<feature type="transmembrane region" description="Helical" evidence="5">
    <location>
        <begin position="436"/>
        <end position="461"/>
    </location>
</feature>
<proteinExistence type="predicted"/>
<dbReference type="InterPro" id="IPR036259">
    <property type="entry name" value="MFS_trans_sf"/>
</dbReference>
<feature type="transmembrane region" description="Helical" evidence="5">
    <location>
        <begin position="93"/>
        <end position="112"/>
    </location>
</feature>
<feature type="transmembrane region" description="Helical" evidence="5">
    <location>
        <begin position="494"/>
        <end position="512"/>
    </location>
</feature>
<dbReference type="InterPro" id="IPR011701">
    <property type="entry name" value="MFS"/>
</dbReference>
<evidence type="ECO:0000313" key="8">
    <source>
        <dbReference type="Proteomes" id="UP000541154"/>
    </source>
</evidence>
<feature type="transmembrane region" description="Helical" evidence="5">
    <location>
        <begin position="409"/>
        <end position="430"/>
    </location>
</feature>
<evidence type="ECO:0000256" key="1">
    <source>
        <dbReference type="ARBA" id="ARBA00004141"/>
    </source>
</evidence>
<feature type="transmembrane region" description="Helical" evidence="5">
    <location>
        <begin position="207"/>
        <end position="227"/>
    </location>
</feature>
<evidence type="ECO:0000256" key="2">
    <source>
        <dbReference type="ARBA" id="ARBA00022692"/>
    </source>
</evidence>
<accession>A0A8H6A1L9</accession>
<dbReference type="PANTHER" id="PTHR23502:SF50">
    <property type="entry name" value="TRANSPORTER, PUTATIVE (AFU_ORTHOLOGUE AFUA_5G00430)-RELATED"/>
    <property type="match status" value="1"/>
</dbReference>
<dbReference type="Gene3D" id="3.60.110.10">
    <property type="entry name" value="Carbon-nitrogen hydrolase"/>
    <property type="match status" value="1"/>
</dbReference>
<dbReference type="EMBL" id="SPNV01000242">
    <property type="protein sequence ID" value="KAF5857713.1"/>
    <property type="molecule type" value="Genomic_DNA"/>
</dbReference>
<feature type="domain" description="CN hydrolase" evidence="6">
    <location>
        <begin position="505"/>
        <end position="775"/>
    </location>
</feature>
<dbReference type="Gene3D" id="1.20.1250.20">
    <property type="entry name" value="MFS general substrate transporter like domains"/>
    <property type="match status" value="1"/>
</dbReference>
<dbReference type="InterPro" id="IPR036526">
    <property type="entry name" value="C-N_Hydrolase_sf"/>
</dbReference>
<dbReference type="GO" id="GO:0005886">
    <property type="term" value="C:plasma membrane"/>
    <property type="evidence" value="ECO:0007669"/>
    <property type="project" value="TreeGrafter"/>
</dbReference>
<dbReference type="PANTHER" id="PTHR23502">
    <property type="entry name" value="MAJOR FACILITATOR SUPERFAMILY"/>
    <property type="match status" value="1"/>
</dbReference>
<keyword evidence="2 5" id="KW-0812">Transmembrane</keyword>
<evidence type="ECO:0000313" key="7">
    <source>
        <dbReference type="EMBL" id="KAF5857713.1"/>
    </source>
</evidence>
<comment type="subcellular location">
    <subcellularLocation>
        <location evidence="1">Membrane</location>
        <topology evidence="1">Multi-pass membrane protein</topology>
    </subcellularLocation>
</comment>
<evidence type="ECO:0000259" key="6">
    <source>
        <dbReference type="PROSITE" id="PS50263"/>
    </source>
</evidence>